<feature type="chain" id="PRO_5040859746" description="Transmembrane protein" evidence="2">
    <location>
        <begin position="29"/>
        <end position="96"/>
    </location>
</feature>
<keyword evidence="4" id="KW-1185">Reference proteome</keyword>
<keyword evidence="1" id="KW-0472">Membrane</keyword>
<dbReference type="EMBL" id="PUEV01000012">
    <property type="protein sequence ID" value="PQM53746.1"/>
    <property type="molecule type" value="Genomic_DNA"/>
</dbReference>
<feature type="transmembrane region" description="Helical" evidence="1">
    <location>
        <begin position="73"/>
        <end position="92"/>
    </location>
</feature>
<feature type="signal peptide" evidence="2">
    <location>
        <begin position="1"/>
        <end position="28"/>
    </location>
</feature>
<keyword evidence="1" id="KW-0812">Transmembrane</keyword>
<accession>A0A9X7IR94</accession>
<keyword evidence="2" id="KW-0732">Signal</keyword>
<sequence>MKRFVLILGAAIVAIGIAAGTFPLHATAAGASSYCGNGFAKKPNEIFQDRSRTIDQNRALVGACYEKARTWEFVGYAVAGLGAAVLIGGASIKSRD</sequence>
<evidence type="ECO:0000313" key="3">
    <source>
        <dbReference type="EMBL" id="PQM53746.1"/>
    </source>
</evidence>
<protein>
    <recommendedName>
        <fullName evidence="5">Transmembrane protein</fullName>
    </recommendedName>
</protein>
<gene>
    <name evidence="3" type="ORF">C5U48_02770</name>
</gene>
<evidence type="ECO:0000256" key="1">
    <source>
        <dbReference type="SAM" id="Phobius"/>
    </source>
</evidence>
<keyword evidence="1" id="KW-1133">Transmembrane helix</keyword>
<dbReference type="Proteomes" id="UP000237911">
    <property type="component" value="Unassembled WGS sequence"/>
</dbReference>
<evidence type="ECO:0000313" key="4">
    <source>
        <dbReference type="Proteomes" id="UP000237911"/>
    </source>
</evidence>
<reference evidence="3 4" key="1">
    <citation type="submission" date="2018-02" db="EMBL/GenBank/DDBJ databases">
        <title>Draft genome sequence of Mycobacterium virginiense isolated from mud of a swine farm in Japan.</title>
        <authorList>
            <person name="Ohya K."/>
        </authorList>
    </citation>
    <scope>NUCLEOTIDE SEQUENCE [LARGE SCALE GENOMIC DNA]</scope>
    <source>
        <strain evidence="3 4">GF75</strain>
    </source>
</reference>
<evidence type="ECO:0000256" key="2">
    <source>
        <dbReference type="SAM" id="SignalP"/>
    </source>
</evidence>
<dbReference type="AlphaFoldDB" id="A0A9X7IR94"/>
<name>A0A9X7IR94_9MYCO</name>
<dbReference type="RefSeq" id="WP_105294562.1">
    <property type="nucleotide sequence ID" value="NZ_PUEV01000012.1"/>
</dbReference>
<proteinExistence type="predicted"/>
<evidence type="ECO:0008006" key="5">
    <source>
        <dbReference type="Google" id="ProtNLM"/>
    </source>
</evidence>
<organism evidence="3 4">
    <name type="scientific">Mycolicibacter virginiensis</name>
    <dbReference type="NCBI Taxonomy" id="1795032"/>
    <lineage>
        <taxon>Bacteria</taxon>
        <taxon>Bacillati</taxon>
        <taxon>Actinomycetota</taxon>
        <taxon>Actinomycetes</taxon>
        <taxon>Mycobacteriales</taxon>
        <taxon>Mycobacteriaceae</taxon>
        <taxon>Mycolicibacter</taxon>
    </lineage>
</organism>
<comment type="caution">
    <text evidence="3">The sequence shown here is derived from an EMBL/GenBank/DDBJ whole genome shotgun (WGS) entry which is preliminary data.</text>
</comment>